<dbReference type="GO" id="GO:0004190">
    <property type="term" value="F:aspartic-type endopeptidase activity"/>
    <property type="evidence" value="ECO:0007669"/>
    <property type="project" value="InterPro"/>
</dbReference>
<keyword evidence="4" id="KW-1185">Reference proteome</keyword>
<dbReference type="GO" id="GO:0016020">
    <property type="term" value="C:membrane"/>
    <property type="evidence" value="ECO:0007669"/>
    <property type="project" value="InterPro"/>
</dbReference>
<protein>
    <recommendedName>
        <fullName evidence="2">Prepilin type IV endopeptidase peptidase domain-containing protein</fullName>
    </recommendedName>
</protein>
<feature type="transmembrane region" description="Helical" evidence="1">
    <location>
        <begin position="117"/>
        <end position="135"/>
    </location>
</feature>
<organism evidence="3 4">
    <name type="scientific">Rathayibacter tritici</name>
    <dbReference type="NCBI Taxonomy" id="33888"/>
    <lineage>
        <taxon>Bacteria</taxon>
        <taxon>Bacillati</taxon>
        <taxon>Actinomycetota</taxon>
        <taxon>Actinomycetes</taxon>
        <taxon>Micrococcales</taxon>
        <taxon>Microbacteriaceae</taxon>
        <taxon>Rathayibacter</taxon>
    </lineage>
</organism>
<name>A0A160KT71_9MICO</name>
<sequence>MIRGLLLDRAAVLLGAALLLVIAAPRLGDAPGLVPVALVSVPLVLADVRGRRLPNAITLPLLAAGVASAPTPGTLLAVLATALGFGTLHAAGGLGLGDVKLGAALAPPLAALGPDRVATAPALAFVLAGLWVLALRGRGRIAFGPFQLAAFWLML</sequence>
<dbReference type="AlphaFoldDB" id="A0A160KT71"/>
<feature type="domain" description="Prepilin type IV endopeptidase peptidase" evidence="2">
    <location>
        <begin position="42"/>
        <end position="132"/>
    </location>
</feature>
<proteinExistence type="predicted"/>
<dbReference type="OrthoDB" id="2087435at2"/>
<evidence type="ECO:0000313" key="3">
    <source>
        <dbReference type="EMBL" id="AND16956.1"/>
    </source>
</evidence>
<reference evidence="3 4" key="1">
    <citation type="submission" date="2016-05" db="EMBL/GenBank/DDBJ databases">
        <title>Complete genome sequence of Rathayibacter tritici NCPPB 1953.</title>
        <authorList>
            <person name="Park J."/>
            <person name="Lee H.-H."/>
            <person name="Lee S.-W."/>
            <person name="Seo Y.-S."/>
        </authorList>
    </citation>
    <scope>NUCLEOTIDE SEQUENCE [LARGE SCALE GENOMIC DNA]</scope>
    <source>
        <strain evidence="3 4">NCPPB 1953</strain>
    </source>
</reference>
<dbReference type="STRING" id="33888.A6122_1827"/>
<evidence type="ECO:0000256" key="1">
    <source>
        <dbReference type="SAM" id="Phobius"/>
    </source>
</evidence>
<accession>A0A160KT71</accession>
<keyword evidence="1" id="KW-0812">Transmembrane</keyword>
<evidence type="ECO:0000313" key="4">
    <source>
        <dbReference type="Proteomes" id="UP000077071"/>
    </source>
</evidence>
<dbReference type="Gene3D" id="1.20.120.1220">
    <property type="match status" value="1"/>
</dbReference>
<gene>
    <name evidence="3" type="ORF">A6122_1827</name>
</gene>
<dbReference type="EMBL" id="CP015515">
    <property type="protein sequence ID" value="AND16956.1"/>
    <property type="molecule type" value="Genomic_DNA"/>
</dbReference>
<dbReference type="InterPro" id="IPR000045">
    <property type="entry name" value="Prepilin_IV_endopep_pep"/>
</dbReference>
<evidence type="ECO:0000259" key="2">
    <source>
        <dbReference type="Pfam" id="PF01478"/>
    </source>
</evidence>
<keyword evidence="1" id="KW-0472">Membrane</keyword>
<keyword evidence="1" id="KW-1133">Transmembrane helix</keyword>
<dbReference type="RefSeq" id="WP_068254253.1">
    <property type="nucleotide sequence ID" value="NZ_CP015515.1"/>
</dbReference>
<dbReference type="Pfam" id="PF01478">
    <property type="entry name" value="Peptidase_A24"/>
    <property type="match status" value="1"/>
</dbReference>
<dbReference type="Proteomes" id="UP000077071">
    <property type="component" value="Chromosome"/>
</dbReference>
<dbReference type="KEGG" id="rtn:A6122_1827"/>
<dbReference type="PATRIC" id="fig|33888.3.peg.2027"/>